<dbReference type="AlphaFoldDB" id="A0A6C0U1R7"/>
<keyword evidence="2" id="KW-0001">2Fe-2S</keyword>
<evidence type="ECO:0000256" key="3">
    <source>
        <dbReference type="ARBA" id="ARBA00022723"/>
    </source>
</evidence>
<sequence length="393" mass="44354">MGHDSQVPNPGDFITTTIGTQPVVVTRDRQGTINVILNRCGHRGTKVTVKPCGNTKLFRCPYHGWSFNLDGSLNSTPHKCGYVNTGFDMSDPEYHMRKVGRVEIYQGFVFASLAQSGPDLETFLGKAKETFDNMADRSPEGRLEVAGAPFRYSFDCNWKMYLENLSDTMHPKIAHGSVGHATRAAVKNLPEESPPPLEAEIIFPFGNSYEFMDEMGVTAMHFGHSYMGGKSSIHSEYPELDGYWESMLKSHGEEKARKILSQNRHNTKVYPSFSIQDVSGVMRVIRPIAVDKTLVDVWHLRFVGAPDDMFRRTVAYSHLINSPASMVGHDDRECFSRMQTSLVCDDSKWVDVRRYLNQNQEETGVTTAPGTSELAIRNEYQAWLNYMNEKVDQ</sequence>
<evidence type="ECO:0000256" key="1">
    <source>
        <dbReference type="ARBA" id="ARBA00008751"/>
    </source>
</evidence>
<proteinExistence type="inferred from homology"/>
<name>A0A6C0U1R7_9GAMM</name>
<accession>A0A6C0U1R7</accession>
<dbReference type="Pfam" id="PF00355">
    <property type="entry name" value="Rieske"/>
    <property type="match status" value="1"/>
</dbReference>
<feature type="domain" description="Rieske" evidence="9">
    <location>
        <begin position="1"/>
        <end position="111"/>
    </location>
</feature>
<evidence type="ECO:0000256" key="7">
    <source>
        <dbReference type="ARBA" id="ARBA00023014"/>
    </source>
</evidence>
<dbReference type="InterPro" id="IPR001663">
    <property type="entry name" value="Rng_hydr_dOase-A"/>
</dbReference>
<keyword evidence="6" id="KW-0408">Iron</keyword>
<dbReference type="PRINTS" id="PR00090">
    <property type="entry name" value="RNGDIOXGNASE"/>
</dbReference>
<dbReference type="PANTHER" id="PTHR43756">
    <property type="entry name" value="CHOLINE MONOOXYGENASE, CHLOROPLASTIC"/>
    <property type="match status" value="1"/>
</dbReference>
<keyword evidence="7" id="KW-0411">Iron-sulfur</keyword>
<dbReference type="InterPro" id="IPR015881">
    <property type="entry name" value="ARHD_Rieske_2Fe_2S"/>
</dbReference>
<evidence type="ECO:0000313" key="11">
    <source>
        <dbReference type="Proteomes" id="UP000477680"/>
    </source>
</evidence>
<organism evidence="10 11">
    <name type="scientific">Kineobactrum salinum</name>
    <dbReference type="NCBI Taxonomy" id="2708301"/>
    <lineage>
        <taxon>Bacteria</taxon>
        <taxon>Pseudomonadati</taxon>
        <taxon>Pseudomonadota</taxon>
        <taxon>Gammaproteobacteria</taxon>
        <taxon>Cellvibrionales</taxon>
        <taxon>Halieaceae</taxon>
        <taxon>Kineobactrum</taxon>
    </lineage>
</organism>
<dbReference type="InterPro" id="IPR036922">
    <property type="entry name" value="Rieske_2Fe-2S_sf"/>
</dbReference>
<evidence type="ECO:0000256" key="6">
    <source>
        <dbReference type="ARBA" id="ARBA00023004"/>
    </source>
</evidence>
<comment type="similarity">
    <text evidence="1">Belongs to the bacterial ring-hydroxylating dioxygenase alpha subunit family.</text>
</comment>
<evidence type="ECO:0000256" key="2">
    <source>
        <dbReference type="ARBA" id="ARBA00022714"/>
    </source>
</evidence>
<evidence type="ECO:0000256" key="5">
    <source>
        <dbReference type="ARBA" id="ARBA00023002"/>
    </source>
</evidence>
<dbReference type="PROSITE" id="PS00570">
    <property type="entry name" value="RING_HYDROXYL_ALPHA"/>
    <property type="match status" value="1"/>
</dbReference>
<evidence type="ECO:0000259" key="9">
    <source>
        <dbReference type="PROSITE" id="PS51296"/>
    </source>
</evidence>
<dbReference type="InterPro" id="IPR017941">
    <property type="entry name" value="Rieske_2Fe-2S"/>
</dbReference>
<dbReference type="GO" id="GO:0051213">
    <property type="term" value="F:dioxygenase activity"/>
    <property type="evidence" value="ECO:0007669"/>
    <property type="project" value="UniProtKB-KW"/>
</dbReference>
<evidence type="ECO:0000256" key="4">
    <source>
        <dbReference type="ARBA" id="ARBA00022964"/>
    </source>
</evidence>
<dbReference type="Pfam" id="PF00848">
    <property type="entry name" value="Ring_hydroxyl_A"/>
    <property type="match status" value="1"/>
</dbReference>
<keyword evidence="8" id="KW-0520">NAD</keyword>
<dbReference type="PANTHER" id="PTHR43756:SF1">
    <property type="entry name" value="3-PHENYLPROPIONATE_CINNAMIC ACID DIOXYGENASE SUBUNIT ALPHA"/>
    <property type="match status" value="1"/>
</dbReference>
<keyword evidence="3" id="KW-0479">Metal-binding</keyword>
<dbReference type="PROSITE" id="PS51296">
    <property type="entry name" value="RIESKE"/>
    <property type="match status" value="1"/>
</dbReference>
<dbReference type="GO" id="GO:0005506">
    <property type="term" value="F:iron ion binding"/>
    <property type="evidence" value="ECO:0007669"/>
    <property type="project" value="InterPro"/>
</dbReference>
<protein>
    <submittedName>
        <fullName evidence="10">Rieske 2Fe-2S domain-containing protein</fullName>
    </submittedName>
</protein>
<dbReference type="GO" id="GO:0051537">
    <property type="term" value="F:2 iron, 2 sulfur cluster binding"/>
    <property type="evidence" value="ECO:0007669"/>
    <property type="project" value="UniProtKB-KW"/>
</dbReference>
<keyword evidence="4" id="KW-0223">Dioxygenase</keyword>
<keyword evidence="11" id="KW-1185">Reference proteome</keyword>
<dbReference type="SUPFAM" id="SSF50022">
    <property type="entry name" value="ISP domain"/>
    <property type="match status" value="1"/>
</dbReference>
<dbReference type="Gene3D" id="2.102.10.10">
    <property type="entry name" value="Rieske [2Fe-2S] iron-sulphur domain"/>
    <property type="match status" value="1"/>
</dbReference>
<evidence type="ECO:0000313" key="10">
    <source>
        <dbReference type="EMBL" id="QIB64927.1"/>
    </source>
</evidence>
<evidence type="ECO:0000256" key="8">
    <source>
        <dbReference type="ARBA" id="ARBA00023027"/>
    </source>
</evidence>
<dbReference type="Proteomes" id="UP000477680">
    <property type="component" value="Chromosome"/>
</dbReference>
<dbReference type="SUPFAM" id="SSF55961">
    <property type="entry name" value="Bet v1-like"/>
    <property type="match status" value="1"/>
</dbReference>
<dbReference type="KEGG" id="kim:G3T16_05505"/>
<reference evidence="10 11" key="1">
    <citation type="submission" date="2020-02" db="EMBL/GenBank/DDBJ databases">
        <title>Genome sequencing for Kineobactrum sp. M2.</title>
        <authorList>
            <person name="Park S.-J."/>
        </authorList>
    </citation>
    <scope>NUCLEOTIDE SEQUENCE [LARGE SCALE GENOMIC DNA]</scope>
    <source>
        <strain evidence="10 11">M2</strain>
    </source>
</reference>
<dbReference type="EMBL" id="CP048711">
    <property type="protein sequence ID" value="QIB64927.1"/>
    <property type="molecule type" value="Genomic_DNA"/>
</dbReference>
<keyword evidence="5" id="KW-0560">Oxidoreductase</keyword>
<dbReference type="RefSeq" id="WP_163494176.1">
    <property type="nucleotide sequence ID" value="NZ_CP048711.1"/>
</dbReference>
<gene>
    <name evidence="10" type="ORF">G3T16_05505</name>
</gene>
<dbReference type="Gene3D" id="3.90.380.10">
    <property type="entry name" value="Naphthalene 1,2-dioxygenase Alpha Subunit, Chain A, domain 1"/>
    <property type="match status" value="1"/>
</dbReference>
<dbReference type="InterPro" id="IPR015879">
    <property type="entry name" value="Ring_hydroxy_dOase_asu_C_dom"/>
</dbReference>